<name>A0A2A9E887_9MICO</name>
<evidence type="ECO:0000313" key="2">
    <source>
        <dbReference type="EMBL" id="PFG35168.1"/>
    </source>
</evidence>
<protein>
    <submittedName>
        <fullName evidence="2">VTC domain-containing protein</fullName>
    </submittedName>
</protein>
<dbReference type="Pfam" id="PF09359">
    <property type="entry name" value="VTC"/>
    <property type="match status" value="1"/>
</dbReference>
<dbReference type="Gene3D" id="3.20.100.30">
    <property type="entry name" value="VTC, catalytic tunnel domain"/>
    <property type="match status" value="1"/>
</dbReference>
<dbReference type="CDD" id="cd07750">
    <property type="entry name" value="PolyPPase_VTC_like"/>
    <property type="match status" value="1"/>
</dbReference>
<gene>
    <name evidence="2" type="ORF">ATL42_3106</name>
</gene>
<accession>A0A2A9E887</accession>
<dbReference type="RefSeq" id="WP_245862629.1">
    <property type="nucleotide sequence ID" value="NZ_PDJG01000001.1"/>
</dbReference>
<sequence>MTTTMRLPASRTSRSSTQATVQDLDTVLGSIAPVYLDELLNRAALQTRTDRKYVLAMDATIGLLEDLRERAQILEIAGSHTFGYESVYFDTPALRSFMLAARRRPARFKIRTRTYLDSGECWLEIKTRDRRGRTVKARQPHDLADRRRVTPAGHEFVRAVLDEQRLSSEEAATLRPTLVTRYSRATLLVPGATPATDSRLTIDTGLVCSRDDSAVVRLPSRAVVETKSGAGASAVDRLLWSRGQRPSQISKYGTGLVALDPRLPSAKWMRVLHRNPFEHTVLPAHGEPVLPRAGATFRPLSPEARS</sequence>
<proteinExistence type="predicted"/>
<comment type="caution">
    <text evidence="2">The sequence shown here is derived from an EMBL/GenBank/DDBJ whole genome shotgun (WGS) entry which is preliminary data.</text>
</comment>
<evidence type="ECO:0000259" key="1">
    <source>
        <dbReference type="Pfam" id="PF09359"/>
    </source>
</evidence>
<dbReference type="AlphaFoldDB" id="A0A2A9E887"/>
<dbReference type="EMBL" id="PDJG01000001">
    <property type="protein sequence ID" value="PFG35168.1"/>
    <property type="molecule type" value="Genomic_DNA"/>
</dbReference>
<dbReference type="Proteomes" id="UP000225548">
    <property type="component" value="Unassembled WGS sequence"/>
</dbReference>
<evidence type="ECO:0000313" key="3">
    <source>
        <dbReference type="Proteomes" id="UP000225548"/>
    </source>
</evidence>
<feature type="domain" description="VTC" evidence="1">
    <location>
        <begin position="48"/>
        <end position="258"/>
    </location>
</feature>
<dbReference type="GO" id="GO:0006799">
    <property type="term" value="P:polyphosphate biosynthetic process"/>
    <property type="evidence" value="ECO:0007669"/>
    <property type="project" value="UniProtKB-ARBA"/>
</dbReference>
<reference evidence="2 3" key="1">
    <citation type="submission" date="2017-10" db="EMBL/GenBank/DDBJ databases">
        <title>Sequencing the genomes of 1000 actinobacteria strains.</title>
        <authorList>
            <person name="Klenk H.-P."/>
        </authorList>
    </citation>
    <scope>NUCLEOTIDE SEQUENCE [LARGE SCALE GENOMIC DNA]</scope>
    <source>
        <strain evidence="2 3">DSM 18966</strain>
    </source>
</reference>
<organism evidence="2 3">
    <name type="scientific">Sanguibacter antarcticus</name>
    <dbReference type="NCBI Taxonomy" id="372484"/>
    <lineage>
        <taxon>Bacteria</taxon>
        <taxon>Bacillati</taxon>
        <taxon>Actinomycetota</taxon>
        <taxon>Actinomycetes</taxon>
        <taxon>Micrococcales</taxon>
        <taxon>Sanguibacteraceae</taxon>
        <taxon>Sanguibacter</taxon>
    </lineage>
</organism>
<keyword evidence="3" id="KW-1185">Reference proteome</keyword>
<dbReference type="InterPro" id="IPR042267">
    <property type="entry name" value="VTC_sf"/>
</dbReference>
<dbReference type="InterPro" id="IPR018966">
    <property type="entry name" value="VTC_domain"/>
</dbReference>